<keyword evidence="2" id="KW-0808">Transferase</keyword>
<dbReference type="Proteomes" id="UP000295794">
    <property type="component" value="Unassembled WGS sequence"/>
</dbReference>
<dbReference type="PROSITE" id="PS51186">
    <property type="entry name" value="GNAT"/>
    <property type="match status" value="1"/>
</dbReference>
<dbReference type="PANTHER" id="PTHR43617:SF22">
    <property type="entry name" value="L-AMINO ACID N-ACETYLTRANSFERASE AAAT"/>
    <property type="match status" value="1"/>
</dbReference>
<feature type="domain" description="N-acetyltransferase" evidence="1">
    <location>
        <begin position="1"/>
        <end position="159"/>
    </location>
</feature>
<organism evidence="2 4">
    <name type="scientific">Iodobacter fluviatilis</name>
    <dbReference type="NCBI Taxonomy" id="537"/>
    <lineage>
        <taxon>Bacteria</taxon>
        <taxon>Pseudomonadati</taxon>
        <taxon>Pseudomonadota</taxon>
        <taxon>Betaproteobacteria</taxon>
        <taxon>Neisseriales</taxon>
        <taxon>Chitinibacteraceae</taxon>
        <taxon>Iodobacter</taxon>
    </lineage>
</organism>
<reference evidence="3 5" key="2">
    <citation type="submission" date="2019-03" db="EMBL/GenBank/DDBJ databases">
        <title>Genomic Encyclopedia of Type Strains, Phase IV (KMG-IV): sequencing the most valuable type-strain genomes for metagenomic binning, comparative biology and taxonomic classification.</title>
        <authorList>
            <person name="Goeker M."/>
        </authorList>
    </citation>
    <scope>NUCLEOTIDE SEQUENCE [LARGE SCALE GENOMIC DNA]</scope>
    <source>
        <strain evidence="3 5">DSM 3764</strain>
    </source>
</reference>
<protein>
    <submittedName>
        <fullName evidence="2">Putative acetyltransferase</fullName>
    </submittedName>
    <submittedName>
        <fullName evidence="3">Ribosomal protein S18 acetylase RimI-like enzyme</fullName>
    </submittedName>
</protein>
<dbReference type="InterPro" id="IPR000182">
    <property type="entry name" value="GNAT_dom"/>
</dbReference>
<dbReference type="GO" id="GO:0016747">
    <property type="term" value="F:acyltransferase activity, transferring groups other than amino-acyl groups"/>
    <property type="evidence" value="ECO:0007669"/>
    <property type="project" value="InterPro"/>
</dbReference>
<gene>
    <name evidence="3" type="ORF">EV682_10698</name>
    <name evidence="2" type="ORF">NCTC11159_03164</name>
</gene>
<evidence type="ECO:0000259" key="1">
    <source>
        <dbReference type="PROSITE" id="PS51186"/>
    </source>
</evidence>
<dbReference type="InterPro" id="IPR050276">
    <property type="entry name" value="MshD_Acetyltransferase"/>
</dbReference>
<evidence type="ECO:0000313" key="5">
    <source>
        <dbReference type="Proteomes" id="UP000295794"/>
    </source>
</evidence>
<dbReference type="Gene3D" id="3.40.630.30">
    <property type="match status" value="1"/>
</dbReference>
<dbReference type="RefSeq" id="WP_165928698.1">
    <property type="nucleotide sequence ID" value="NZ_CAWOLO010000006.1"/>
</dbReference>
<name>A0A377STD1_9NEIS</name>
<accession>A0A377STD1</accession>
<dbReference type="Proteomes" id="UP000255108">
    <property type="component" value="Unassembled WGS sequence"/>
</dbReference>
<dbReference type="InterPro" id="IPR016181">
    <property type="entry name" value="Acyl_CoA_acyltransferase"/>
</dbReference>
<evidence type="ECO:0000313" key="2">
    <source>
        <dbReference type="EMBL" id="STR44625.1"/>
    </source>
</evidence>
<dbReference type="PANTHER" id="PTHR43617">
    <property type="entry name" value="L-AMINO ACID N-ACETYLTRANSFERASE"/>
    <property type="match status" value="1"/>
</dbReference>
<dbReference type="EMBL" id="UGHR01000003">
    <property type="protein sequence ID" value="STR44625.1"/>
    <property type="molecule type" value="Genomic_DNA"/>
</dbReference>
<keyword evidence="5" id="KW-1185">Reference proteome</keyword>
<dbReference type="SUPFAM" id="SSF55729">
    <property type="entry name" value="Acyl-CoA N-acyltransferases (Nat)"/>
    <property type="match status" value="1"/>
</dbReference>
<dbReference type="Pfam" id="PF00583">
    <property type="entry name" value="Acetyltransf_1"/>
    <property type="match status" value="1"/>
</dbReference>
<dbReference type="CDD" id="cd04301">
    <property type="entry name" value="NAT_SF"/>
    <property type="match status" value="1"/>
</dbReference>
<dbReference type="AlphaFoldDB" id="A0A377STD1"/>
<evidence type="ECO:0000313" key="3">
    <source>
        <dbReference type="EMBL" id="TCU86214.1"/>
    </source>
</evidence>
<proteinExistence type="predicted"/>
<dbReference type="EMBL" id="SMBT01000006">
    <property type="protein sequence ID" value="TCU86214.1"/>
    <property type="molecule type" value="Genomic_DNA"/>
</dbReference>
<evidence type="ECO:0000313" key="4">
    <source>
        <dbReference type="Proteomes" id="UP000255108"/>
    </source>
</evidence>
<sequence length="159" mass="17801">MNIKRASLEDLSDICILADEIATQHNLQQPEIFAPASGIIRDRDLWASCITAENGVMFIARSSGQIAGFVSAQITDTSAITLLQPRIICRIGTILVSQAQQRRGLGKELINTVEKWAASKKACEIRLEVFKFNQQAIDFYEAQHFLPQSQIMTKKLNHE</sequence>
<reference evidence="2 4" key="1">
    <citation type="submission" date="2018-06" db="EMBL/GenBank/DDBJ databases">
        <authorList>
            <consortium name="Pathogen Informatics"/>
            <person name="Doyle S."/>
        </authorList>
    </citation>
    <scope>NUCLEOTIDE SEQUENCE [LARGE SCALE GENOMIC DNA]</scope>
    <source>
        <strain evidence="2 4">NCTC11159</strain>
    </source>
</reference>